<protein>
    <submittedName>
        <fullName evidence="9">DUF4131 domain-containing protein</fullName>
    </submittedName>
</protein>
<feature type="transmembrane region" description="Helical" evidence="7">
    <location>
        <begin position="463"/>
        <end position="480"/>
    </location>
</feature>
<dbReference type="SUPFAM" id="SSF56281">
    <property type="entry name" value="Metallo-hydrolase/oxidoreductase"/>
    <property type="match status" value="1"/>
</dbReference>
<dbReference type="EMBL" id="JAANNP010000001">
    <property type="protein sequence ID" value="NHC12633.1"/>
    <property type="molecule type" value="Genomic_DNA"/>
</dbReference>
<dbReference type="InterPro" id="IPR036866">
    <property type="entry name" value="RibonucZ/Hydroxyglut_hydro"/>
</dbReference>
<keyword evidence="5 7" id="KW-0472">Membrane</keyword>
<feature type="transmembrane region" description="Helical" evidence="7">
    <location>
        <begin position="50"/>
        <end position="76"/>
    </location>
</feature>
<feature type="transmembrane region" description="Helical" evidence="7">
    <location>
        <begin position="83"/>
        <end position="107"/>
    </location>
</feature>
<dbReference type="InterPro" id="IPR052159">
    <property type="entry name" value="Competence_DNA_uptake"/>
</dbReference>
<dbReference type="Pfam" id="PF13567">
    <property type="entry name" value="DUF4131"/>
    <property type="match status" value="1"/>
</dbReference>
<feature type="transmembrane region" description="Helical" evidence="7">
    <location>
        <begin position="500"/>
        <end position="521"/>
    </location>
</feature>
<feature type="transmembrane region" description="Helical" evidence="7">
    <location>
        <begin position="374"/>
        <end position="395"/>
    </location>
</feature>
<dbReference type="Pfam" id="PF00753">
    <property type="entry name" value="Lactamase_B"/>
    <property type="match status" value="1"/>
</dbReference>
<dbReference type="NCBIfam" id="TIGR00360">
    <property type="entry name" value="ComEC_N-term"/>
    <property type="match status" value="1"/>
</dbReference>
<evidence type="ECO:0000256" key="1">
    <source>
        <dbReference type="ARBA" id="ARBA00004651"/>
    </source>
</evidence>
<dbReference type="Gene3D" id="3.60.15.10">
    <property type="entry name" value="Ribonuclease Z/Hydroxyacylglutathione hydrolase-like"/>
    <property type="match status" value="1"/>
</dbReference>
<accession>A0ABX0GTI3</accession>
<dbReference type="Proteomes" id="UP000800981">
    <property type="component" value="Unassembled WGS sequence"/>
</dbReference>
<organism evidence="9 10">
    <name type="scientific">Motilibacter deserti</name>
    <dbReference type="NCBI Taxonomy" id="2714956"/>
    <lineage>
        <taxon>Bacteria</taxon>
        <taxon>Bacillati</taxon>
        <taxon>Actinomycetota</taxon>
        <taxon>Actinomycetes</taxon>
        <taxon>Motilibacterales</taxon>
        <taxon>Motilibacteraceae</taxon>
        <taxon>Motilibacter</taxon>
    </lineage>
</organism>
<keyword evidence="3 7" id="KW-0812">Transmembrane</keyword>
<dbReference type="InterPro" id="IPR025405">
    <property type="entry name" value="DUF4131"/>
</dbReference>
<sequence>MAAAAHAGGTRPGGDGRRNGSGSGDETEQRPDFRLIPAAAAGWGSAALGLVLPAAGAVIVAVGAGVAATGCAVLAWRGHRRRVWPTVAAAALLVAAAATAVAALRAAPLRSGPLPELAARSASAEVELVVTGDPQRHEPKVKGMRRSEVLVVVPARAEVVTARGVRLELRVPITVLTSEEAWLPLLPGQRARASGRLATPRPGDAVAATISVHGGPTLLGDPGLLQRVAGVLRAGLRDAADGLAPAERGLLPGLVVGDTSRLPSETEDDFKEAGLTHLTAVSGANVAIVVGAVLFVAVRVGVRGRWLPLLGTLALLGFVVLARPQPSVLRAAAMGLVTLAALATGRRRRGVPALAAAVIVLLLLDPWQARSFGFALSVLATGALLVLAPPLVTALHRRRLPLVVAQALAVPLAASALTAPVIVLLSSSVSLVSVVANLLVAPAVAPATVLGVLAAVVAPVSPAAAAGCAHVAAVPLWWIVQVAAVSAGLPAATVPWPAGWGGAALLAAVLGAGALLGPALWRVRPMRVAALAGLMTLLLQPAVNPRWPPPGWLLVACDVGQGDALVLDGGPGGAVVVDAGPDPEAADRCLTDLGVERVALVVLTHFHADHVEGLPGVLRGRSVAALEVSPLEEPPGEADRVAAWAADAGIVPLPVGTGDQRSAGKLRWQVVAPARTYAGENANDASVVLLFEARGLRMLLTGDVEPAGQAALRDAAPGVVDVLKVPHHGSAHQDFAFLESLHARAALVSAGVDNDYGHPAMTTLAALQRQGVEIGRTDTDGDVAVVTTGEGELALVRRGPGRRER</sequence>
<dbReference type="InterPro" id="IPR035681">
    <property type="entry name" value="ComA-like_MBL"/>
</dbReference>
<dbReference type="InterPro" id="IPR001279">
    <property type="entry name" value="Metallo-B-lactamas"/>
</dbReference>
<dbReference type="InterPro" id="IPR004477">
    <property type="entry name" value="ComEC_N"/>
</dbReference>
<keyword evidence="10" id="KW-1185">Reference proteome</keyword>
<feature type="domain" description="Metallo-beta-lactamase" evidence="8">
    <location>
        <begin position="561"/>
        <end position="752"/>
    </location>
</feature>
<feature type="transmembrane region" description="Helical" evidence="7">
    <location>
        <begin position="402"/>
        <end position="425"/>
    </location>
</feature>
<comment type="caution">
    <text evidence="9">The sequence shown here is derived from an EMBL/GenBank/DDBJ whole genome shotgun (WGS) entry which is preliminary data.</text>
</comment>
<evidence type="ECO:0000259" key="8">
    <source>
        <dbReference type="SMART" id="SM00849"/>
    </source>
</evidence>
<comment type="subcellular location">
    <subcellularLocation>
        <location evidence="1">Cell membrane</location>
        <topology evidence="1">Multi-pass membrane protein</topology>
    </subcellularLocation>
</comment>
<evidence type="ECO:0000256" key="3">
    <source>
        <dbReference type="ARBA" id="ARBA00022692"/>
    </source>
</evidence>
<proteinExistence type="predicted"/>
<gene>
    <name evidence="9" type="ORF">G9H71_02405</name>
</gene>
<feature type="region of interest" description="Disordered" evidence="6">
    <location>
        <begin position="1"/>
        <end position="30"/>
    </location>
</feature>
<evidence type="ECO:0000256" key="5">
    <source>
        <dbReference type="ARBA" id="ARBA00023136"/>
    </source>
</evidence>
<dbReference type="CDD" id="cd07731">
    <property type="entry name" value="ComA-like_MBL-fold"/>
    <property type="match status" value="1"/>
</dbReference>
<keyword evidence="2" id="KW-1003">Cell membrane</keyword>
<keyword evidence="4 7" id="KW-1133">Transmembrane helix</keyword>
<name>A0ABX0GTI3_9ACTN</name>
<feature type="transmembrane region" description="Helical" evidence="7">
    <location>
        <begin position="278"/>
        <end position="298"/>
    </location>
</feature>
<dbReference type="PANTHER" id="PTHR30619">
    <property type="entry name" value="DNA INTERNALIZATION/COMPETENCE PROTEIN COMEC/REC2"/>
    <property type="match status" value="1"/>
</dbReference>
<reference evidence="9 10" key="1">
    <citation type="submission" date="2020-03" db="EMBL/GenBank/DDBJ databases">
        <title>Two novel Motilibacter sp.</title>
        <authorList>
            <person name="Liu S."/>
        </authorList>
    </citation>
    <scope>NUCLEOTIDE SEQUENCE [LARGE SCALE GENOMIC DNA]</scope>
    <source>
        <strain evidence="9 10">E257</strain>
    </source>
</reference>
<evidence type="ECO:0000256" key="4">
    <source>
        <dbReference type="ARBA" id="ARBA00022989"/>
    </source>
</evidence>
<evidence type="ECO:0000256" key="2">
    <source>
        <dbReference type="ARBA" id="ARBA00022475"/>
    </source>
</evidence>
<evidence type="ECO:0000256" key="7">
    <source>
        <dbReference type="SAM" id="Phobius"/>
    </source>
</evidence>
<dbReference type="Pfam" id="PF03772">
    <property type="entry name" value="Competence"/>
    <property type="match status" value="1"/>
</dbReference>
<dbReference type="PANTHER" id="PTHR30619:SF1">
    <property type="entry name" value="RECOMBINATION PROTEIN 2"/>
    <property type="match status" value="1"/>
</dbReference>
<dbReference type="SMART" id="SM00849">
    <property type="entry name" value="Lactamase_B"/>
    <property type="match status" value="1"/>
</dbReference>
<feature type="transmembrane region" description="Helical" evidence="7">
    <location>
        <begin position="305"/>
        <end position="322"/>
    </location>
</feature>
<evidence type="ECO:0000313" key="10">
    <source>
        <dbReference type="Proteomes" id="UP000800981"/>
    </source>
</evidence>
<evidence type="ECO:0000313" key="9">
    <source>
        <dbReference type="EMBL" id="NHC12633.1"/>
    </source>
</evidence>
<feature type="transmembrane region" description="Helical" evidence="7">
    <location>
        <begin position="431"/>
        <end position="456"/>
    </location>
</feature>
<feature type="transmembrane region" description="Helical" evidence="7">
    <location>
        <begin position="328"/>
        <end position="344"/>
    </location>
</feature>
<feature type="transmembrane region" description="Helical" evidence="7">
    <location>
        <begin position="351"/>
        <end position="368"/>
    </location>
</feature>
<evidence type="ECO:0000256" key="6">
    <source>
        <dbReference type="SAM" id="MobiDB-lite"/>
    </source>
</evidence>